<name>A0ABU7XMH2_9FLAO</name>
<dbReference type="RefSeq" id="WP_303308915.1">
    <property type="nucleotide sequence ID" value="NZ_JAODOP010000001.1"/>
</dbReference>
<dbReference type="Gene3D" id="3.30.530.20">
    <property type="match status" value="1"/>
</dbReference>
<dbReference type="Proteomes" id="UP001337305">
    <property type="component" value="Unassembled WGS sequence"/>
</dbReference>
<evidence type="ECO:0000313" key="2">
    <source>
        <dbReference type="Proteomes" id="UP001337305"/>
    </source>
</evidence>
<protein>
    <submittedName>
        <fullName evidence="1">SRPBCC family protein</fullName>
    </submittedName>
</protein>
<sequence length="147" mass="17412">MKYTSTIDINLPIDKTVALWENENNFKEWQDGFKSIELISGIRNSKGAKSKIIYQDKRRIELLETIISCQLPKEKIALYEHRHMTNTQTTRFKVINPNKTQYISEVEYTKFNGILIKLMAKLFPGKFKEQSQKWMNQFKEFAELTDI</sequence>
<gene>
    <name evidence="1" type="ORF">N1F79_02140</name>
</gene>
<reference evidence="1 2" key="1">
    <citation type="submission" date="2022-09" db="EMBL/GenBank/DDBJ databases">
        <title>Genome sequencing of Flavivirga sp. MEBiC05379.</title>
        <authorList>
            <person name="Oh H.-M."/>
            <person name="Kwon K.K."/>
            <person name="Park M.J."/>
            <person name="Yang S.-H."/>
        </authorList>
    </citation>
    <scope>NUCLEOTIDE SEQUENCE [LARGE SCALE GENOMIC DNA]</scope>
    <source>
        <strain evidence="1 2">MEBiC05379</strain>
    </source>
</reference>
<dbReference type="EMBL" id="JAODOP010000001">
    <property type="protein sequence ID" value="MEF3831917.1"/>
    <property type="molecule type" value="Genomic_DNA"/>
</dbReference>
<dbReference type="InterPro" id="IPR023393">
    <property type="entry name" value="START-like_dom_sf"/>
</dbReference>
<proteinExistence type="predicted"/>
<accession>A0ABU7XMH2</accession>
<evidence type="ECO:0000313" key="1">
    <source>
        <dbReference type="EMBL" id="MEF3831917.1"/>
    </source>
</evidence>
<comment type="caution">
    <text evidence="1">The sequence shown here is derived from an EMBL/GenBank/DDBJ whole genome shotgun (WGS) entry which is preliminary data.</text>
</comment>
<dbReference type="SUPFAM" id="SSF55961">
    <property type="entry name" value="Bet v1-like"/>
    <property type="match status" value="1"/>
</dbReference>
<keyword evidence="2" id="KW-1185">Reference proteome</keyword>
<dbReference type="CDD" id="cd07812">
    <property type="entry name" value="SRPBCC"/>
    <property type="match status" value="1"/>
</dbReference>
<organism evidence="1 2">
    <name type="scientific">Flavivirga spongiicola</name>
    <dbReference type="NCBI Taxonomy" id="421621"/>
    <lineage>
        <taxon>Bacteria</taxon>
        <taxon>Pseudomonadati</taxon>
        <taxon>Bacteroidota</taxon>
        <taxon>Flavobacteriia</taxon>
        <taxon>Flavobacteriales</taxon>
        <taxon>Flavobacteriaceae</taxon>
        <taxon>Flavivirga</taxon>
    </lineage>
</organism>